<organism evidence="2 3">
    <name type="scientific">Paractinoplanes atraurantiacus</name>
    <dbReference type="NCBI Taxonomy" id="1036182"/>
    <lineage>
        <taxon>Bacteria</taxon>
        <taxon>Bacillati</taxon>
        <taxon>Actinomycetota</taxon>
        <taxon>Actinomycetes</taxon>
        <taxon>Micromonosporales</taxon>
        <taxon>Micromonosporaceae</taxon>
        <taxon>Paractinoplanes</taxon>
    </lineage>
</organism>
<sequence length="167" mass="18075">MTPLGAVVRGLVAGAVGTLAMDTLWYLRYRRGGGQDGFQTWEFSASVKTWEDAPAPAQVGRRLFEGLFQRKLDDRYAAVVNNITHWGYGMGGGAAYGLLAGSLRKPRVAYGPPFGAAVWGTSYAVLPAAGLYKPIWEYDRKTLAKDLSAHLVFGTTTGAVFRAIKDI</sequence>
<protein>
    <recommendedName>
        <fullName evidence="4">DUF1440 domain-containing protein</fullName>
    </recommendedName>
</protein>
<keyword evidence="1" id="KW-0812">Transmembrane</keyword>
<gene>
    <name evidence="2" type="ORF">SAMN05421748_115183</name>
</gene>
<keyword evidence="1" id="KW-0472">Membrane</keyword>
<name>A0A285J3V8_9ACTN</name>
<evidence type="ECO:0000313" key="2">
    <source>
        <dbReference type="EMBL" id="SNY54888.1"/>
    </source>
</evidence>
<evidence type="ECO:0008006" key="4">
    <source>
        <dbReference type="Google" id="ProtNLM"/>
    </source>
</evidence>
<dbReference type="AlphaFoldDB" id="A0A285J3V8"/>
<dbReference type="RefSeq" id="WP_097323668.1">
    <property type="nucleotide sequence ID" value="NZ_OBDY01000015.1"/>
</dbReference>
<feature type="transmembrane region" description="Helical" evidence="1">
    <location>
        <begin position="6"/>
        <end position="27"/>
    </location>
</feature>
<proteinExistence type="predicted"/>
<dbReference type="OrthoDB" id="4747531at2"/>
<reference evidence="2 3" key="1">
    <citation type="submission" date="2017-09" db="EMBL/GenBank/DDBJ databases">
        <authorList>
            <person name="Ehlers B."/>
            <person name="Leendertz F.H."/>
        </authorList>
    </citation>
    <scope>NUCLEOTIDE SEQUENCE [LARGE SCALE GENOMIC DNA]</scope>
    <source>
        <strain evidence="2 3">CGMCC 4.6857</strain>
    </source>
</reference>
<dbReference type="EMBL" id="OBDY01000015">
    <property type="protein sequence ID" value="SNY54888.1"/>
    <property type="molecule type" value="Genomic_DNA"/>
</dbReference>
<evidence type="ECO:0000256" key="1">
    <source>
        <dbReference type="SAM" id="Phobius"/>
    </source>
</evidence>
<accession>A0A285J3V8</accession>
<keyword evidence="3" id="KW-1185">Reference proteome</keyword>
<dbReference type="Proteomes" id="UP000219612">
    <property type="component" value="Unassembled WGS sequence"/>
</dbReference>
<keyword evidence="1" id="KW-1133">Transmembrane helix</keyword>
<evidence type="ECO:0000313" key="3">
    <source>
        <dbReference type="Proteomes" id="UP000219612"/>
    </source>
</evidence>